<dbReference type="GO" id="GO:0050660">
    <property type="term" value="F:flavin adenine dinucleotide binding"/>
    <property type="evidence" value="ECO:0007669"/>
    <property type="project" value="InterPro"/>
</dbReference>
<dbReference type="PRINTS" id="PR00370">
    <property type="entry name" value="FMOXYGENASE"/>
</dbReference>
<keyword evidence="4" id="KW-0274">FAD</keyword>
<gene>
    <name evidence="8" type="ORF">ZT3D7_G7820</name>
</gene>
<keyword evidence="5" id="KW-0521">NADP</keyword>
<dbReference type="Proteomes" id="UP000215127">
    <property type="component" value="Chromosome 7"/>
</dbReference>
<evidence type="ECO:0000256" key="4">
    <source>
        <dbReference type="ARBA" id="ARBA00022827"/>
    </source>
</evidence>
<evidence type="ECO:0000256" key="6">
    <source>
        <dbReference type="ARBA" id="ARBA00023002"/>
    </source>
</evidence>
<accession>A0A1X7S0F0</accession>
<evidence type="ECO:0000256" key="5">
    <source>
        <dbReference type="ARBA" id="ARBA00022857"/>
    </source>
</evidence>
<evidence type="ECO:0000256" key="1">
    <source>
        <dbReference type="ARBA" id="ARBA00001974"/>
    </source>
</evidence>
<protein>
    <recommendedName>
        <fullName evidence="10">FAD/NAD(P)-binding domain-containing protein</fullName>
    </recommendedName>
</protein>
<dbReference type="InterPro" id="IPR050346">
    <property type="entry name" value="FMO-like"/>
</dbReference>
<dbReference type="FunFam" id="3.50.50.60:FF:000138">
    <property type="entry name" value="Flavin-containing monooxygenase"/>
    <property type="match status" value="1"/>
</dbReference>
<dbReference type="Pfam" id="PF00743">
    <property type="entry name" value="FMO-like"/>
    <property type="match status" value="2"/>
</dbReference>
<dbReference type="SUPFAM" id="SSF51905">
    <property type="entry name" value="FAD/NAD(P)-binding domain"/>
    <property type="match status" value="2"/>
</dbReference>
<organism evidence="8 9">
    <name type="scientific">Zymoseptoria tritici (strain ST99CH_3D7)</name>
    <dbReference type="NCBI Taxonomy" id="1276538"/>
    <lineage>
        <taxon>Eukaryota</taxon>
        <taxon>Fungi</taxon>
        <taxon>Dikarya</taxon>
        <taxon>Ascomycota</taxon>
        <taxon>Pezizomycotina</taxon>
        <taxon>Dothideomycetes</taxon>
        <taxon>Dothideomycetidae</taxon>
        <taxon>Mycosphaerellales</taxon>
        <taxon>Mycosphaerellaceae</taxon>
        <taxon>Zymoseptoria</taxon>
    </lineage>
</organism>
<keyword evidence="3" id="KW-0285">Flavoprotein</keyword>
<name>A0A1X7S0F0_ZYMT9</name>
<keyword evidence="9" id="KW-1185">Reference proteome</keyword>
<comment type="similarity">
    <text evidence="2">Belongs to the FMO family.</text>
</comment>
<keyword evidence="7" id="KW-0503">Monooxygenase</keyword>
<dbReference type="EMBL" id="LT853698">
    <property type="protein sequence ID" value="SMQ52667.1"/>
    <property type="molecule type" value="Genomic_DNA"/>
</dbReference>
<evidence type="ECO:0000256" key="2">
    <source>
        <dbReference type="ARBA" id="ARBA00009183"/>
    </source>
</evidence>
<dbReference type="PANTHER" id="PTHR23023">
    <property type="entry name" value="DIMETHYLANILINE MONOOXYGENASE"/>
    <property type="match status" value="1"/>
</dbReference>
<comment type="cofactor">
    <cofactor evidence="1">
        <name>FAD</name>
        <dbReference type="ChEBI" id="CHEBI:57692"/>
    </cofactor>
</comment>
<dbReference type="Gene3D" id="3.50.50.60">
    <property type="entry name" value="FAD/NAD(P)-binding domain"/>
    <property type="match status" value="2"/>
</dbReference>
<proteinExistence type="inferred from homology"/>
<evidence type="ECO:0000313" key="9">
    <source>
        <dbReference type="Proteomes" id="UP000215127"/>
    </source>
</evidence>
<dbReference type="Pfam" id="PF13450">
    <property type="entry name" value="NAD_binding_8"/>
    <property type="match status" value="1"/>
</dbReference>
<dbReference type="InterPro" id="IPR000960">
    <property type="entry name" value="Flavin_mOase"/>
</dbReference>
<dbReference type="AlphaFoldDB" id="A0A1X7S0F0"/>
<evidence type="ECO:0000256" key="3">
    <source>
        <dbReference type="ARBA" id="ARBA00022630"/>
    </source>
</evidence>
<evidence type="ECO:0000313" key="8">
    <source>
        <dbReference type="EMBL" id="SMQ52667.1"/>
    </source>
</evidence>
<evidence type="ECO:0000256" key="7">
    <source>
        <dbReference type="ARBA" id="ARBA00023033"/>
    </source>
</evidence>
<dbReference type="InterPro" id="IPR036188">
    <property type="entry name" value="FAD/NAD-bd_sf"/>
</dbReference>
<sequence length="488" mass="54954">MGSLELPPQRRLKADSVCILGAGPSGLAAAKYLLAERAFSRIAIFEQRSNVGGLWNYFPIEQGAPQNLSIPQTNPHAGLDKPVWSDHADAAQFVSPVYERLETNIPRGLMGFSDLPWPDDTQLFPKHTQVLEYIKKYSEDVQHLIQFNTQVVSVQSIDSEKWSIRTQAITRTGIAPIREETFDAVIVANGHYDVPHIPQVPGIEAWNEIYPDHISHSIFYRKPEHYTDKKVIVVGNSASGIDIGAQISAVCRLPLVMSQKSESYLKAGGPSPRIAERPEIVEYIIKDRSVLFADGTVETDIDSILYCTGYFYSYPLLERLDPPIISTGERVENTYQHIFYQPKPTLAFLALNQKVIPFPWSEAQSAIVARVFAGRLALPTEDDMKAWEKGVLAETGPGTAFHVLKFPKDADFLNMLYDWALSADGEGDLDRNGERIGKVPPRWGKMQYWTREQFPKIKKAFADLGEKRHYARTLEDVGFEFEDLERAT</sequence>
<dbReference type="GO" id="GO:0050661">
    <property type="term" value="F:NADP binding"/>
    <property type="evidence" value="ECO:0007669"/>
    <property type="project" value="InterPro"/>
</dbReference>
<reference evidence="8 9" key="1">
    <citation type="submission" date="2016-06" db="EMBL/GenBank/DDBJ databases">
        <authorList>
            <person name="Kjaerup R.B."/>
            <person name="Dalgaard T.S."/>
            <person name="Juul-Madsen H.R."/>
        </authorList>
    </citation>
    <scope>NUCLEOTIDE SEQUENCE [LARGE SCALE GENOMIC DNA]</scope>
</reference>
<dbReference type="InterPro" id="IPR020946">
    <property type="entry name" value="Flavin_mOase-like"/>
</dbReference>
<evidence type="ECO:0008006" key="10">
    <source>
        <dbReference type="Google" id="ProtNLM"/>
    </source>
</evidence>
<dbReference type="GO" id="GO:0004499">
    <property type="term" value="F:N,N-dimethylaniline monooxygenase activity"/>
    <property type="evidence" value="ECO:0007669"/>
    <property type="project" value="InterPro"/>
</dbReference>
<keyword evidence="6" id="KW-0560">Oxidoreductase</keyword>